<protein>
    <submittedName>
        <fullName evidence="1">Uncharacterized protein</fullName>
    </submittedName>
</protein>
<dbReference type="Proteomes" id="UP001177021">
    <property type="component" value="Unassembled WGS sequence"/>
</dbReference>
<evidence type="ECO:0000313" key="1">
    <source>
        <dbReference type="EMBL" id="CAJ2671923.1"/>
    </source>
</evidence>
<organism evidence="1 2">
    <name type="scientific">Trifolium pratense</name>
    <name type="common">Red clover</name>
    <dbReference type="NCBI Taxonomy" id="57577"/>
    <lineage>
        <taxon>Eukaryota</taxon>
        <taxon>Viridiplantae</taxon>
        <taxon>Streptophyta</taxon>
        <taxon>Embryophyta</taxon>
        <taxon>Tracheophyta</taxon>
        <taxon>Spermatophyta</taxon>
        <taxon>Magnoliopsida</taxon>
        <taxon>eudicotyledons</taxon>
        <taxon>Gunneridae</taxon>
        <taxon>Pentapetalae</taxon>
        <taxon>rosids</taxon>
        <taxon>fabids</taxon>
        <taxon>Fabales</taxon>
        <taxon>Fabaceae</taxon>
        <taxon>Papilionoideae</taxon>
        <taxon>50 kb inversion clade</taxon>
        <taxon>NPAAA clade</taxon>
        <taxon>Hologalegina</taxon>
        <taxon>IRL clade</taxon>
        <taxon>Trifolieae</taxon>
        <taxon>Trifolium</taxon>
    </lineage>
</organism>
<gene>
    <name evidence="1" type="ORF">MILVUS5_LOCUS35652</name>
</gene>
<proteinExistence type="predicted"/>
<comment type="caution">
    <text evidence="1">The sequence shown here is derived from an EMBL/GenBank/DDBJ whole genome shotgun (WGS) entry which is preliminary data.</text>
</comment>
<name>A0ACB0LRF4_TRIPR</name>
<reference evidence="1" key="1">
    <citation type="submission" date="2023-10" db="EMBL/GenBank/DDBJ databases">
        <authorList>
            <person name="Rodriguez Cubillos JULIANA M."/>
            <person name="De Vega J."/>
        </authorList>
    </citation>
    <scope>NUCLEOTIDE SEQUENCE</scope>
</reference>
<accession>A0ACB0LRF4</accession>
<keyword evidence="2" id="KW-1185">Reference proteome</keyword>
<evidence type="ECO:0000313" key="2">
    <source>
        <dbReference type="Proteomes" id="UP001177021"/>
    </source>
</evidence>
<sequence length="428" mass="49426">MPPRRKNTGKRALSAVVANSEQEPNHRRQYNFDSHKFLTEAHQERHQQISLKRFVQGRAFNVEEQAWPEMHQALRRVGLYNLNKIIRSANKNIALEFLANAMLMPASGDWSRSTVRGKVVSFSEERINQFLGIKAPAECAVERRIRDLNDMDEERRTVEILHDLCREGAQWFRQTEGKLPSKFNQKTMKPLPKAWSHFVVQNIVTNSNVTEVTIKRAAIIQAIMAGESINFGRLIRNDIRRIAEERQGAFSLGHCALINALCEMDGVERIHGDIDEPVKGILTYAWYAKQPVGPMPPEHQQHPNEPVEEHPQEMEEVLFPQPPPTPHFNTYNFAMANFAEDLAGMMLTDVPQFEQDFKSAADTYRQAHHQHPYTRYQGDREAMMMHLTHQRQLLELRQHQTIELFDRQERVAKNLGGPSSQYHSTGQD</sequence>
<dbReference type="EMBL" id="CASHSV030000615">
    <property type="protein sequence ID" value="CAJ2671923.1"/>
    <property type="molecule type" value="Genomic_DNA"/>
</dbReference>